<name>A0A385SJ53_9BACT</name>
<dbReference type="KEGG" id="chk:D4L85_07300"/>
<dbReference type="AlphaFoldDB" id="A0A385SJ53"/>
<keyword evidence="1" id="KW-0812">Transmembrane</keyword>
<dbReference type="Proteomes" id="UP000266183">
    <property type="component" value="Chromosome"/>
</dbReference>
<keyword evidence="1" id="KW-0472">Membrane</keyword>
<gene>
    <name evidence="2" type="ORF">D4L85_07300</name>
</gene>
<dbReference type="EMBL" id="CP032382">
    <property type="protein sequence ID" value="AYB30401.1"/>
    <property type="molecule type" value="Genomic_DNA"/>
</dbReference>
<keyword evidence="3" id="KW-1185">Reference proteome</keyword>
<sequence length="415" mass="46941">MINKILKVVFCLPAIVVLLVILFSNINLYYTPEITFVAPDSVRADLLKELRGLKSALHDNADIKMQRLYPEGYLFMNAIYGLAWCNFMEGLSNESEYFEEGTVELKKTWDKIDSDRGRSPFNESLPLRYGAFYTGWSTYFLGRKLSLEHPTKRKESEVTYFKQQCDSIAAVVKERIYPVSYYGGAWPADAILCIASLSWHDKLFEPRYAEVRKAWLEKVKNNLDVHGLIPHSVSPLNGKPVESARGSSQGLMLIFLREIDASFASEQFAIFRSNFLDRTLGLSGIREYPKGEFGIGDVDSGPMLFQVGSAATLVGMQTLCLYGDVENSVQMRDVIEAVAFPYERDDRKSYLFGLMPIADAFITWSHSVERSHDNVSSSFTTFHVISAAVCIALGVFLWIILRPKKPTSDVLHVPW</sequence>
<evidence type="ECO:0000313" key="2">
    <source>
        <dbReference type="EMBL" id="AYB30401.1"/>
    </source>
</evidence>
<proteinExistence type="predicted"/>
<evidence type="ECO:0008006" key="4">
    <source>
        <dbReference type="Google" id="ProtNLM"/>
    </source>
</evidence>
<evidence type="ECO:0000256" key="1">
    <source>
        <dbReference type="SAM" id="Phobius"/>
    </source>
</evidence>
<keyword evidence="1" id="KW-1133">Transmembrane helix</keyword>
<evidence type="ECO:0000313" key="3">
    <source>
        <dbReference type="Proteomes" id="UP000266183"/>
    </source>
</evidence>
<protein>
    <recommendedName>
        <fullName evidence="4">DUF2264 domain-containing protein</fullName>
    </recommendedName>
</protein>
<organism evidence="2 3">
    <name type="scientific">Chryseolinea soli</name>
    <dbReference type="NCBI Taxonomy" id="2321403"/>
    <lineage>
        <taxon>Bacteria</taxon>
        <taxon>Pseudomonadati</taxon>
        <taxon>Bacteroidota</taxon>
        <taxon>Cytophagia</taxon>
        <taxon>Cytophagales</taxon>
        <taxon>Fulvivirgaceae</taxon>
        <taxon>Chryseolinea</taxon>
    </lineage>
</organism>
<accession>A0A385SJ53</accession>
<feature type="transmembrane region" description="Helical" evidence="1">
    <location>
        <begin position="382"/>
        <end position="401"/>
    </location>
</feature>
<reference evidence="3" key="1">
    <citation type="submission" date="2018-09" db="EMBL/GenBank/DDBJ databases">
        <title>Chryseolinea sp. KIS68-18 isolated from soil.</title>
        <authorList>
            <person name="Weon H.-Y."/>
            <person name="Kwon S.-W."/>
            <person name="Lee S.A."/>
        </authorList>
    </citation>
    <scope>NUCLEOTIDE SEQUENCE [LARGE SCALE GENOMIC DNA]</scope>
    <source>
        <strain evidence="3">KIS68-18</strain>
    </source>
</reference>